<dbReference type="CDD" id="cd01414">
    <property type="entry name" value="SAICAR_synt_Sc"/>
    <property type="match status" value="1"/>
</dbReference>
<sequence>MASTALIESSLSGIPVKRGKVRDVYDFEDRLLFVATDRISAFDWVLCPGIPDKGRVLTQISRFWFERFAEIPNHLISMNPADLPLPDNADLEVLKGRCMVVKKTEVVPFECVVRGYLSGSGWKDYLETGAVCGLELPQGLSQSAQLPEPLFTPATKAETGHDENVSFETMCTGVGQELAEQLRDLSIQIYQQGSEYAREQGIILADTKFEFGLLNGELILIDEVLTPDSSRFWPAELYQSGGPQPSLDKQFVRDWLESTTWDKNSPPPELPEEIVSKTRDKYFDAFRLLTGNECTW</sequence>
<dbReference type="PANTHER" id="PTHR43700:SF1">
    <property type="entry name" value="PHOSPHORIBOSYLAMINOIMIDAZOLE-SUCCINOCARBOXAMIDE SYNTHASE"/>
    <property type="match status" value="1"/>
</dbReference>
<evidence type="ECO:0000256" key="8">
    <source>
        <dbReference type="HAMAP-Rule" id="MF_00137"/>
    </source>
</evidence>
<dbReference type="PANTHER" id="PTHR43700">
    <property type="entry name" value="PHOSPHORIBOSYLAMINOIMIDAZOLE-SUCCINOCARBOXAMIDE SYNTHASE"/>
    <property type="match status" value="1"/>
</dbReference>
<dbReference type="Proteomes" id="UP000318704">
    <property type="component" value="Chromosome"/>
</dbReference>
<comment type="catalytic activity">
    <reaction evidence="7 8">
        <text>5-amino-1-(5-phospho-D-ribosyl)imidazole-4-carboxylate + L-aspartate + ATP = (2S)-2-[5-amino-1-(5-phospho-beta-D-ribosyl)imidazole-4-carboxamido]succinate + ADP + phosphate + 2 H(+)</text>
        <dbReference type="Rhea" id="RHEA:22628"/>
        <dbReference type="ChEBI" id="CHEBI:15378"/>
        <dbReference type="ChEBI" id="CHEBI:29991"/>
        <dbReference type="ChEBI" id="CHEBI:30616"/>
        <dbReference type="ChEBI" id="CHEBI:43474"/>
        <dbReference type="ChEBI" id="CHEBI:58443"/>
        <dbReference type="ChEBI" id="CHEBI:77657"/>
        <dbReference type="ChEBI" id="CHEBI:456216"/>
        <dbReference type="EC" id="6.3.2.6"/>
    </reaction>
</comment>
<dbReference type="Gene3D" id="3.30.470.20">
    <property type="entry name" value="ATP-grasp fold, B domain"/>
    <property type="match status" value="1"/>
</dbReference>
<dbReference type="HAMAP" id="MF_00137">
    <property type="entry name" value="SAICAR_synth"/>
    <property type="match status" value="1"/>
</dbReference>
<evidence type="ECO:0000313" key="10">
    <source>
        <dbReference type="EMBL" id="QDT99639.1"/>
    </source>
</evidence>
<evidence type="ECO:0000259" key="9">
    <source>
        <dbReference type="Pfam" id="PF01259"/>
    </source>
</evidence>
<evidence type="ECO:0000256" key="6">
    <source>
        <dbReference type="ARBA" id="ARBA00022840"/>
    </source>
</evidence>
<proteinExistence type="inferred from homology"/>
<evidence type="ECO:0000256" key="1">
    <source>
        <dbReference type="ARBA" id="ARBA00004672"/>
    </source>
</evidence>
<dbReference type="InterPro" id="IPR018236">
    <property type="entry name" value="SAICAR_synthetase_CS"/>
</dbReference>
<dbReference type="PROSITE" id="PS01057">
    <property type="entry name" value="SAICAR_SYNTHETASE_1"/>
    <property type="match status" value="1"/>
</dbReference>
<protein>
    <recommendedName>
        <fullName evidence="8">Phosphoribosylaminoimidazole-succinocarboxamide synthase</fullName>
        <ecNumber evidence="8">6.3.2.6</ecNumber>
    </recommendedName>
    <alternativeName>
        <fullName evidence="8">SAICAR synthetase</fullName>
    </alternativeName>
</protein>
<dbReference type="Gene3D" id="3.30.200.20">
    <property type="entry name" value="Phosphorylase Kinase, domain 1"/>
    <property type="match status" value="1"/>
</dbReference>
<dbReference type="GO" id="GO:0005524">
    <property type="term" value="F:ATP binding"/>
    <property type="evidence" value="ECO:0007669"/>
    <property type="project" value="UniProtKB-KW"/>
</dbReference>
<comment type="pathway">
    <text evidence="1 8">Purine metabolism; IMP biosynthesis via de novo pathway; 5-amino-1-(5-phospho-D-ribosyl)imidazole-4-carboxamide from 5-amino-1-(5-phospho-D-ribosyl)imidazole-4-carboxylate: step 1/2.</text>
</comment>
<evidence type="ECO:0000256" key="4">
    <source>
        <dbReference type="ARBA" id="ARBA00022741"/>
    </source>
</evidence>
<dbReference type="RefSeq" id="WP_144989339.1">
    <property type="nucleotide sequence ID" value="NZ_CP037920.1"/>
</dbReference>
<dbReference type="SUPFAM" id="SSF56104">
    <property type="entry name" value="SAICAR synthase-like"/>
    <property type="match status" value="1"/>
</dbReference>
<dbReference type="PROSITE" id="PS01058">
    <property type="entry name" value="SAICAR_SYNTHETASE_2"/>
    <property type="match status" value="1"/>
</dbReference>
<evidence type="ECO:0000256" key="7">
    <source>
        <dbReference type="ARBA" id="ARBA00048475"/>
    </source>
</evidence>
<gene>
    <name evidence="8 10" type="primary">purC</name>
    <name evidence="10" type="ORF">V144x_51510</name>
</gene>
<dbReference type="GO" id="GO:0004639">
    <property type="term" value="F:phosphoribosylaminoimidazolesuccinocarboxamide synthase activity"/>
    <property type="evidence" value="ECO:0007669"/>
    <property type="project" value="UniProtKB-UniRule"/>
</dbReference>
<accession>A0A517W309</accession>
<dbReference type="AlphaFoldDB" id="A0A517W309"/>
<name>A0A517W309_9PLAN</name>
<keyword evidence="5 8" id="KW-0658">Purine biosynthesis</keyword>
<evidence type="ECO:0000256" key="5">
    <source>
        <dbReference type="ARBA" id="ARBA00022755"/>
    </source>
</evidence>
<dbReference type="EMBL" id="CP037920">
    <property type="protein sequence ID" value="QDT99639.1"/>
    <property type="molecule type" value="Genomic_DNA"/>
</dbReference>
<dbReference type="KEGG" id="gaw:V144x_51510"/>
<keyword evidence="4 8" id="KW-0547">Nucleotide-binding</keyword>
<keyword evidence="6 8" id="KW-0067">ATP-binding</keyword>
<keyword evidence="3 8" id="KW-0436">Ligase</keyword>
<dbReference type="NCBIfam" id="NF010568">
    <property type="entry name" value="PRK13961.1"/>
    <property type="match status" value="1"/>
</dbReference>
<reference evidence="10 11" key="1">
    <citation type="submission" date="2019-03" db="EMBL/GenBank/DDBJ databases">
        <title>Deep-cultivation of Planctomycetes and their phenomic and genomic characterization uncovers novel biology.</title>
        <authorList>
            <person name="Wiegand S."/>
            <person name="Jogler M."/>
            <person name="Boedeker C."/>
            <person name="Pinto D."/>
            <person name="Vollmers J."/>
            <person name="Rivas-Marin E."/>
            <person name="Kohn T."/>
            <person name="Peeters S.H."/>
            <person name="Heuer A."/>
            <person name="Rast P."/>
            <person name="Oberbeckmann S."/>
            <person name="Bunk B."/>
            <person name="Jeske O."/>
            <person name="Meyerdierks A."/>
            <person name="Storesund J.E."/>
            <person name="Kallscheuer N."/>
            <person name="Luecker S."/>
            <person name="Lage O.M."/>
            <person name="Pohl T."/>
            <person name="Merkel B.J."/>
            <person name="Hornburger P."/>
            <person name="Mueller R.-W."/>
            <person name="Bruemmer F."/>
            <person name="Labrenz M."/>
            <person name="Spormann A.M."/>
            <person name="Op den Camp H."/>
            <person name="Overmann J."/>
            <person name="Amann R."/>
            <person name="Jetten M.S.M."/>
            <person name="Mascher T."/>
            <person name="Medema M.H."/>
            <person name="Devos D.P."/>
            <person name="Kaster A.-K."/>
            <person name="Ovreas L."/>
            <person name="Rohde M."/>
            <person name="Galperin M.Y."/>
            <person name="Jogler C."/>
        </authorList>
    </citation>
    <scope>NUCLEOTIDE SEQUENCE [LARGE SCALE GENOMIC DNA]</scope>
    <source>
        <strain evidence="10 11">V144</strain>
    </source>
</reference>
<comment type="similarity">
    <text evidence="2 8">Belongs to the SAICAR synthetase family.</text>
</comment>
<dbReference type="EC" id="6.3.2.6" evidence="8"/>
<dbReference type="UniPathway" id="UPA00074">
    <property type="reaction ID" value="UER00131"/>
</dbReference>
<dbReference type="Pfam" id="PF01259">
    <property type="entry name" value="SAICAR_synt"/>
    <property type="match status" value="1"/>
</dbReference>
<dbReference type="InterPro" id="IPR001636">
    <property type="entry name" value="SAICAR_synth"/>
</dbReference>
<dbReference type="GO" id="GO:0006189">
    <property type="term" value="P:'de novo' IMP biosynthetic process"/>
    <property type="evidence" value="ECO:0007669"/>
    <property type="project" value="UniProtKB-UniRule"/>
</dbReference>
<dbReference type="InterPro" id="IPR028923">
    <property type="entry name" value="SAICAR_synt/ADE2_N"/>
</dbReference>
<evidence type="ECO:0000313" key="11">
    <source>
        <dbReference type="Proteomes" id="UP000318704"/>
    </source>
</evidence>
<dbReference type="FunFam" id="3.30.470.20:FF:000015">
    <property type="entry name" value="Phosphoribosylaminoimidazole-succinocarboxamide synthase"/>
    <property type="match status" value="1"/>
</dbReference>
<dbReference type="GO" id="GO:0005737">
    <property type="term" value="C:cytoplasm"/>
    <property type="evidence" value="ECO:0007669"/>
    <property type="project" value="TreeGrafter"/>
</dbReference>
<feature type="domain" description="SAICAR synthetase/ADE2 N-terminal" evidence="9">
    <location>
        <begin position="16"/>
        <end position="266"/>
    </location>
</feature>
<evidence type="ECO:0000256" key="3">
    <source>
        <dbReference type="ARBA" id="ARBA00022598"/>
    </source>
</evidence>
<organism evidence="10 11">
    <name type="scientific">Gimesia aquarii</name>
    <dbReference type="NCBI Taxonomy" id="2527964"/>
    <lineage>
        <taxon>Bacteria</taxon>
        <taxon>Pseudomonadati</taxon>
        <taxon>Planctomycetota</taxon>
        <taxon>Planctomycetia</taxon>
        <taxon>Planctomycetales</taxon>
        <taxon>Planctomycetaceae</taxon>
        <taxon>Gimesia</taxon>
    </lineage>
</organism>
<dbReference type="NCBIfam" id="TIGR00081">
    <property type="entry name" value="purC"/>
    <property type="match status" value="1"/>
</dbReference>
<evidence type="ECO:0000256" key="2">
    <source>
        <dbReference type="ARBA" id="ARBA00010190"/>
    </source>
</evidence>